<sequence>MAAVISFFRPAATTAGAWSQQELAEFYRVEAALIRAGIRITSEQGVSDEADPWFAFCRPDGDAIMHFARIDGSYVVASEALDRPMRGSDFRALLDEIAARNPALLPMPQAGAGTKLVVHPAALLAAIVAAAALILSSEDAAAGELDAIGPDGSLPAMPGGGPAAVSAETAQGKPSDDSRSDDHRRQVEAILFTAMIFAAQSVAADELDRRSGPDLLSAEPTSAPTQNAAQGEASTAGAQARSTRAEAGAIQPASALDADLANRRGEDAQATPERPGAIQQGRPDAGSEGPAHPKLAAATKPAAGEADEHTAPRSTEPSLLVGVGRLSANDGRPADGADTSAVPDGKAARAGSASVSPDDSGSNDAKPGAAQSGSQGNSPQTPWLVSVLRSDDEKSGSSSGRGKAAQDETAKGETVKADKSQDAKSQDAKSQIDDLKGSGSGPSGEERAESGNSGSSKAAAAGAGPAIAEGKGAEASHTGPSAAAPGQNKTKAEASGVEPAKAAEPDQPSAGGHGAKADVAAAGAEAEAGGASQGPMNATAPGQIKQAEKAAAQAEAAKSTGSEKHAVEGQGSTAEAAPAAEPGVIEPGKHPNKAADAAGPDKVTGPDKITGQDKHAADGHAPAPEATSHPVKASDVGPAAASAAAPGQQAKHPDKAADPSDPVKSTGPDNLAVDGHDAKADAAAAKHAPTPAEAEPGQPAPTESDASAAHGKAAVHPAHQAASIQPADAIETHPSPPPGDTTPSPASVPVARAPDPQPASPPMVETRPVGLAATVDADGNLVFGPGNGSKAHPSPGHPAPPHAPEMDPHADVGLVGLSHLHAPLHHPDVH</sequence>
<feature type="compositionally biased region" description="Low complexity" evidence="1">
    <location>
        <begin position="741"/>
        <end position="754"/>
    </location>
</feature>
<feature type="region of interest" description="Disordered" evidence="1">
    <location>
        <begin position="208"/>
        <end position="830"/>
    </location>
</feature>
<dbReference type="EMBL" id="CP029550">
    <property type="protein sequence ID" value="AWN40310.1"/>
    <property type="molecule type" value="Genomic_DNA"/>
</dbReference>
<feature type="compositionally biased region" description="Low complexity" evidence="1">
    <location>
        <begin position="549"/>
        <end position="558"/>
    </location>
</feature>
<gene>
    <name evidence="2" type="ORF">DK389_06885</name>
</gene>
<keyword evidence="3" id="KW-1185">Reference proteome</keyword>
<evidence type="ECO:0000256" key="1">
    <source>
        <dbReference type="SAM" id="MobiDB-lite"/>
    </source>
</evidence>
<accession>A0A2U8W467</accession>
<dbReference type="OrthoDB" id="7182023at2"/>
<feature type="compositionally biased region" description="Low complexity" evidence="1">
    <location>
        <begin position="450"/>
        <end position="475"/>
    </location>
</feature>
<feature type="region of interest" description="Disordered" evidence="1">
    <location>
        <begin position="152"/>
        <end position="183"/>
    </location>
</feature>
<feature type="compositionally biased region" description="Basic and acidic residues" evidence="1">
    <location>
        <begin position="404"/>
        <end position="436"/>
    </location>
</feature>
<reference evidence="3" key="1">
    <citation type="submission" date="2018-05" db="EMBL/GenBank/DDBJ databases">
        <title>Complete Genome Sequence of Methylobacterium sp. 17SD2-17.</title>
        <authorList>
            <person name="Srinivasan S."/>
        </authorList>
    </citation>
    <scope>NUCLEOTIDE SEQUENCE [LARGE SCALE GENOMIC DNA]</scope>
    <source>
        <strain evidence="3">17SD2-17</strain>
    </source>
</reference>
<dbReference type="RefSeq" id="WP_109888344.1">
    <property type="nucleotide sequence ID" value="NZ_CP029550.1"/>
</dbReference>
<feature type="compositionally biased region" description="Basic and acidic residues" evidence="1">
    <location>
        <begin position="174"/>
        <end position="183"/>
    </location>
</feature>
<dbReference type="AlphaFoldDB" id="A0A2U8W467"/>
<feature type="compositionally biased region" description="Polar residues" evidence="1">
    <location>
        <begin position="353"/>
        <end position="363"/>
    </location>
</feature>
<evidence type="ECO:0000313" key="3">
    <source>
        <dbReference type="Proteomes" id="UP000245926"/>
    </source>
</evidence>
<evidence type="ECO:0000313" key="2">
    <source>
        <dbReference type="EMBL" id="AWN40310.1"/>
    </source>
</evidence>
<feature type="compositionally biased region" description="Low complexity" evidence="1">
    <location>
        <begin position="517"/>
        <end position="530"/>
    </location>
</feature>
<feature type="compositionally biased region" description="Low complexity" evidence="1">
    <location>
        <begin position="681"/>
        <end position="695"/>
    </location>
</feature>
<dbReference type="Proteomes" id="UP000245926">
    <property type="component" value="Chromosome"/>
</dbReference>
<dbReference type="KEGG" id="mets:DK389_06885"/>
<name>A0A2U8W467_9HYPH</name>
<proteinExistence type="predicted"/>
<organism evidence="2 3">
    <name type="scientific">Methylobacterium durans</name>
    <dbReference type="NCBI Taxonomy" id="2202825"/>
    <lineage>
        <taxon>Bacteria</taxon>
        <taxon>Pseudomonadati</taxon>
        <taxon>Pseudomonadota</taxon>
        <taxon>Alphaproteobacteria</taxon>
        <taxon>Hyphomicrobiales</taxon>
        <taxon>Methylobacteriaceae</taxon>
        <taxon>Methylobacterium</taxon>
    </lineage>
</organism>
<feature type="compositionally biased region" description="Low complexity" evidence="1">
    <location>
        <begin position="633"/>
        <end position="650"/>
    </location>
</feature>
<feature type="compositionally biased region" description="Polar residues" evidence="1">
    <location>
        <begin position="219"/>
        <end position="242"/>
    </location>
</feature>
<feature type="compositionally biased region" description="Polar residues" evidence="1">
    <location>
        <begin position="371"/>
        <end position="383"/>
    </location>
</feature>
<protein>
    <submittedName>
        <fullName evidence="2">Uncharacterized protein</fullName>
    </submittedName>
</protein>